<protein>
    <submittedName>
        <fullName evidence="2">Uncharacterized protein</fullName>
    </submittedName>
</protein>
<dbReference type="OrthoDB" id="3265128at2759"/>
<sequence>MYQHLGIELDNGTPNAPITPPSTQNATASGSGSNTHSSSSTRHAPPSVRTSTAPGPPSQAGSSHPSTLQSAQQQAPQQAHPSSARAAQPAAPNPAPPAAQPAAAPDPAPPASQPAAAPATAAQPHAQIPIPADEIAALRARIAELERGNAHGNHLLARAPAPQQALVADPADIDRIRANLAGAKDEPKQLILPALQPGHKCGPSRTYRFRPNRRLGYSFANFGTVPYAQATVPYAQATIPYAQATVPYAQATTQILTFSIVAIPLKVEEAFKHYRYVPYTALTHAARSKAFLRGEDSSFVFTQDGLTAKGLDRTNELSIATVDWVAAARAAEDRTLNHWGEVRASALISHHLVVLDIGRTHGWAVAMHYDVQQRELAHANHEHNLAGLDVAALTIANNKIPPAMPQSTPFISPSKRAAPSDFQTSRKKSHTLASGHSGKPVAALATNARSKHALAASNGKHYCFNWANGSNSSAETLCMVLVAAKLVDDPRTVVTPLDHLRVEEILCKYDIFNDWRHIVDGIHNGFNVGITDSPFKTQLFREPFILLTQSFHNRRVHTLRAGRGQILYGFQPRRPRTLNWTFSYISPGLSAKTTFQQISHSAGLILPSQYLRYPIRKCWNQRRTIFLPSGARSMIRQPSSSHSLPVASQQPSMFLQPTE</sequence>
<feature type="region of interest" description="Disordered" evidence="1">
    <location>
        <begin position="1"/>
        <end position="124"/>
    </location>
</feature>
<gene>
    <name evidence="2" type="ORF">EV702DRAFT_1195454</name>
</gene>
<feature type="compositionally biased region" description="Polar residues" evidence="1">
    <location>
        <begin position="48"/>
        <end position="68"/>
    </location>
</feature>
<evidence type="ECO:0000313" key="3">
    <source>
        <dbReference type="Proteomes" id="UP000714275"/>
    </source>
</evidence>
<feature type="compositionally biased region" description="Pro residues" evidence="1">
    <location>
        <begin position="91"/>
        <end position="112"/>
    </location>
</feature>
<dbReference type="AlphaFoldDB" id="A0A9P7D562"/>
<accession>A0A9P7D562</accession>
<feature type="compositionally biased region" description="Low complexity" evidence="1">
    <location>
        <begin position="69"/>
        <end position="90"/>
    </location>
</feature>
<dbReference type="Proteomes" id="UP000714275">
    <property type="component" value="Unassembled WGS sequence"/>
</dbReference>
<keyword evidence="3" id="KW-1185">Reference proteome</keyword>
<dbReference type="EMBL" id="JABBWD010000012">
    <property type="protein sequence ID" value="KAG1779493.1"/>
    <property type="molecule type" value="Genomic_DNA"/>
</dbReference>
<feature type="region of interest" description="Disordered" evidence="1">
    <location>
        <begin position="404"/>
        <end position="438"/>
    </location>
</feature>
<name>A0A9P7D562_9AGAM</name>
<evidence type="ECO:0000256" key="1">
    <source>
        <dbReference type="SAM" id="MobiDB-lite"/>
    </source>
</evidence>
<feature type="compositionally biased region" description="Low complexity" evidence="1">
    <location>
        <begin position="113"/>
        <end position="124"/>
    </location>
</feature>
<feature type="region of interest" description="Disordered" evidence="1">
    <location>
        <begin position="636"/>
        <end position="659"/>
    </location>
</feature>
<comment type="caution">
    <text evidence="2">The sequence shown here is derived from an EMBL/GenBank/DDBJ whole genome shotgun (WGS) entry which is preliminary data.</text>
</comment>
<evidence type="ECO:0000313" key="2">
    <source>
        <dbReference type="EMBL" id="KAG1779493.1"/>
    </source>
</evidence>
<proteinExistence type="predicted"/>
<organism evidence="2 3">
    <name type="scientific">Suillus placidus</name>
    <dbReference type="NCBI Taxonomy" id="48579"/>
    <lineage>
        <taxon>Eukaryota</taxon>
        <taxon>Fungi</taxon>
        <taxon>Dikarya</taxon>
        <taxon>Basidiomycota</taxon>
        <taxon>Agaricomycotina</taxon>
        <taxon>Agaricomycetes</taxon>
        <taxon>Agaricomycetidae</taxon>
        <taxon>Boletales</taxon>
        <taxon>Suillineae</taxon>
        <taxon>Suillaceae</taxon>
        <taxon>Suillus</taxon>
    </lineage>
</organism>
<feature type="compositionally biased region" description="Low complexity" evidence="1">
    <location>
        <begin position="26"/>
        <end position="44"/>
    </location>
</feature>
<reference evidence="2" key="1">
    <citation type="journal article" date="2020" name="New Phytol.">
        <title>Comparative genomics reveals dynamic genome evolution in host specialist ectomycorrhizal fungi.</title>
        <authorList>
            <person name="Lofgren L.A."/>
            <person name="Nguyen N.H."/>
            <person name="Vilgalys R."/>
            <person name="Ruytinx J."/>
            <person name="Liao H.L."/>
            <person name="Branco S."/>
            <person name="Kuo A."/>
            <person name="LaButti K."/>
            <person name="Lipzen A."/>
            <person name="Andreopoulos W."/>
            <person name="Pangilinan J."/>
            <person name="Riley R."/>
            <person name="Hundley H."/>
            <person name="Na H."/>
            <person name="Barry K."/>
            <person name="Grigoriev I.V."/>
            <person name="Stajich J.E."/>
            <person name="Kennedy P.G."/>
        </authorList>
    </citation>
    <scope>NUCLEOTIDE SEQUENCE</scope>
    <source>
        <strain evidence="2">DOB743</strain>
    </source>
</reference>
<feature type="compositionally biased region" description="Polar residues" evidence="1">
    <location>
        <begin position="12"/>
        <end position="25"/>
    </location>
</feature>